<evidence type="ECO:0000313" key="5">
    <source>
        <dbReference type="EMBL" id="RYR53337.1"/>
    </source>
</evidence>
<dbReference type="STRING" id="3818.A0A445CQZ9"/>
<evidence type="ECO:0000313" key="6">
    <source>
        <dbReference type="Proteomes" id="UP000289738"/>
    </source>
</evidence>
<dbReference type="GO" id="GO:0051287">
    <property type="term" value="F:NAD binding"/>
    <property type="evidence" value="ECO:0007669"/>
    <property type="project" value="InterPro"/>
</dbReference>
<dbReference type="PANTHER" id="PTHR11993">
    <property type="entry name" value="NADH-UBIQUINONE OXIDOREDUCTASE 49 KDA SUBUNIT"/>
    <property type="match status" value="1"/>
</dbReference>
<dbReference type="InterPro" id="IPR022885">
    <property type="entry name" value="NDH1_su_D/H"/>
</dbReference>
<gene>
    <name evidence="5" type="ORF">Ahy_A06g028394</name>
</gene>
<dbReference type="Pfam" id="PF00346">
    <property type="entry name" value="Complex1_49kDa"/>
    <property type="match status" value="1"/>
</dbReference>
<evidence type="ECO:0000256" key="2">
    <source>
        <dbReference type="ARBA" id="ARBA00022967"/>
    </source>
</evidence>
<proteinExistence type="inferred from homology"/>
<dbReference type="Gene3D" id="1.10.645.10">
    <property type="entry name" value="Cytochrome-c3 Hydrogenase, chain B"/>
    <property type="match status" value="1"/>
</dbReference>
<feature type="domain" description="NADH-quinone oxidoreductase subunit D" evidence="4">
    <location>
        <begin position="44"/>
        <end position="135"/>
    </location>
</feature>
<sequence>MNETAKRKDLMRNEKICGKLNNYTISTLCNTSGIFSYDVHRSNNRMRMMHDFFPIEGVVADIPHGWIDKSLEFYDYFLIRVVEYQKQWNEGIGIVIGNEVINWGLSKPMLRASRIQWDLRKVETFECYEKFDWDVQ</sequence>
<keyword evidence="6" id="KW-1185">Reference proteome</keyword>
<reference evidence="5 6" key="1">
    <citation type="submission" date="2019-01" db="EMBL/GenBank/DDBJ databases">
        <title>Sequencing of cultivated peanut Arachis hypogaea provides insights into genome evolution and oil improvement.</title>
        <authorList>
            <person name="Chen X."/>
        </authorList>
    </citation>
    <scope>NUCLEOTIDE SEQUENCE [LARGE SCALE GENOMIC DNA]</scope>
    <source>
        <strain evidence="6">cv. Fuhuasheng</strain>
        <tissue evidence="5">Leaves</tissue>
    </source>
</reference>
<comment type="similarity">
    <text evidence="1">Belongs to the complex I 49 kDa subunit family.</text>
</comment>
<dbReference type="Proteomes" id="UP000289738">
    <property type="component" value="Chromosome A06"/>
</dbReference>
<dbReference type="InterPro" id="IPR029014">
    <property type="entry name" value="NiFe-Hase_large"/>
</dbReference>
<dbReference type="AlphaFoldDB" id="A0A445CQZ9"/>
<dbReference type="GO" id="GO:0048038">
    <property type="term" value="F:quinone binding"/>
    <property type="evidence" value="ECO:0007669"/>
    <property type="project" value="InterPro"/>
</dbReference>
<evidence type="ECO:0000256" key="1">
    <source>
        <dbReference type="ARBA" id="ARBA00005769"/>
    </source>
</evidence>
<dbReference type="InterPro" id="IPR001135">
    <property type="entry name" value="NADH_Q_OxRdtase_suD"/>
</dbReference>
<dbReference type="GO" id="GO:0009535">
    <property type="term" value="C:chloroplast thylakoid membrane"/>
    <property type="evidence" value="ECO:0007669"/>
    <property type="project" value="TreeGrafter"/>
</dbReference>
<evidence type="ECO:0000259" key="4">
    <source>
        <dbReference type="Pfam" id="PF00346"/>
    </source>
</evidence>
<evidence type="ECO:0000256" key="3">
    <source>
        <dbReference type="ARBA" id="ARBA00023027"/>
    </source>
</evidence>
<keyword evidence="3" id="KW-0520">NAD</keyword>
<accession>A0A445CQZ9</accession>
<keyword evidence="2" id="KW-1278">Translocase</keyword>
<dbReference type="SUPFAM" id="SSF56762">
    <property type="entry name" value="HydB/Nqo4-like"/>
    <property type="match status" value="1"/>
</dbReference>
<dbReference type="EMBL" id="SDMP01000006">
    <property type="protein sequence ID" value="RYR53337.1"/>
    <property type="molecule type" value="Genomic_DNA"/>
</dbReference>
<dbReference type="GO" id="GO:0016651">
    <property type="term" value="F:oxidoreductase activity, acting on NAD(P)H"/>
    <property type="evidence" value="ECO:0007669"/>
    <property type="project" value="InterPro"/>
</dbReference>
<name>A0A445CQZ9_ARAHY</name>
<comment type="caution">
    <text evidence="5">The sequence shown here is derived from an EMBL/GenBank/DDBJ whole genome shotgun (WGS) entry which is preliminary data.</text>
</comment>
<organism evidence="5 6">
    <name type="scientific">Arachis hypogaea</name>
    <name type="common">Peanut</name>
    <dbReference type="NCBI Taxonomy" id="3818"/>
    <lineage>
        <taxon>Eukaryota</taxon>
        <taxon>Viridiplantae</taxon>
        <taxon>Streptophyta</taxon>
        <taxon>Embryophyta</taxon>
        <taxon>Tracheophyta</taxon>
        <taxon>Spermatophyta</taxon>
        <taxon>Magnoliopsida</taxon>
        <taxon>eudicotyledons</taxon>
        <taxon>Gunneridae</taxon>
        <taxon>Pentapetalae</taxon>
        <taxon>rosids</taxon>
        <taxon>fabids</taxon>
        <taxon>Fabales</taxon>
        <taxon>Fabaceae</taxon>
        <taxon>Papilionoideae</taxon>
        <taxon>50 kb inversion clade</taxon>
        <taxon>dalbergioids sensu lato</taxon>
        <taxon>Dalbergieae</taxon>
        <taxon>Pterocarpus clade</taxon>
        <taxon>Arachis</taxon>
    </lineage>
</organism>
<dbReference type="PANTHER" id="PTHR11993:SF10">
    <property type="entry name" value="NADH DEHYDROGENASE [UBIQUINONE] IRON-SULFUR PROTEIN 2, MITOCHONDRIAL"/>
    <property type="match status" value="1"/>
</dbReference>
<protein>
    <recommendedName>
        <fullName evidence="4">NADH-quinone oxidoreductase subunit D domain-containing protein</fullName>
    </recommendedName>
</protein>